<reference evidence="1 2" key="1">
    <citation type="submission" date="2020-03" db="EMBL/GenBank/DDBJ databases">
        <title>The genome sequence of Microvirga sp. c23x22.</title>
        <authorList>
            <person name="Zhang X."/>
        </authorList>
    </citation>
    <scope>NUCLEOTIDE SEQUENCE [LARGE SCALE GENOMIC DNA]</scope>
    <source>
        <strain evidence="2">c23x22</strain>
    </source>
</reference>
<dbReference type="Proteomes" id="UP000707352">
    <property type="component" value="Unassembled WGS sequence"/>
</dbReference>
<protein>
    <submittedName>
        <fullName evidence="1">Uncharacterized protein</fullName>
    </submittedName>
</protein>
<gene>
    <name evidence="1" type="ORF">HB375_15130</name>
</gene>
<evidence type="ECO:0000313" key="2">
    <source>
        <dbReference type="Proteomes" id="UP000707352"/>
    </source>
</evidence>
<organism evidence="1 2">
    <name type="scientific">Microvirga terricola</name>
    <dbReference type="NCBI Taxonomy" id="2719797"/>
    <lineage>
        <taxon>Bacteria</taxon>
        <taxon>Pseudomonadati</taxon>
        <taxon>Pseudomonadota</taxon>
        <taxon>Alphaproteobacteria</taxon>
        <taxon>Hyphomicrobiales</taxon>
        <taxon>Methylobacteriaceae</taxon>
        <taxon>Microvirga</taxon>
    </lineage>
</organism>
<accession>A0ABX0VG01</accession>
<dbReference type="EMBL" id="JAATJS010000005">
    <property type="protein sequence ID" value="NIX77930.1"/>
    <property type="molecule type" value="Genomic_DNA"/>
</dbReference>
<sequence>MDAAWVAAERILRPITERELAELAPQLQPRTEQAEISITVPPVEVHGFVIYDHTGVEVGNWTTLDEALERFAKDRAGS</sequence>
<proteinExistence type="predicted"/>
<dbReference type="RefSeq" id="WP_167673845.1">
    <property type="nucleotide sequence ID" value="NZ_JAATJS010000005.1"/>
</dbReference>
<comment type="caution">
    <text evidence="1">The sequence shown here is derived from an EMBL/GenBank/DDBJ whole genome shotgun (WGS) entry which is preliminary data.</text>
</comment>
<keyword evidence="2" id="KW-1185">Reference proteome</keyword>
<evidence type="ECO:0000313" key="1">
    <source>
        <dbReference type="EMBL" id="NIX77930.1"/>
    </source>
</evidence>
<name>A0ABX0VG01_9HYPH</name>